<reference evidence="2" key="1">
    <citation type="submission" date="2022-06" db="EMBL/GenBank/DDBJ databases">
        <title>Uncovering the hologenomic basis of an extraordinary plant invasion.</title>
        <authorList>
            <person name="Bieker V.C."/>
            <person name="Martin M.D."/>
            <person name="Gilbert T."/>
            <person name="Hodgins K."/>
            <person name="Battlay P."/>
            <person name="Petersen B."/>
            <person name="Wilson J."/>
        </authorList>
    </citation>
    <scope>NUCLEOTIDE SEQUENCE</scope>
    <source>
        <strain evidence="2">AA19_3_7</strain>
        <tissue evidence="2">Leaf</tissue>
    </source>
</reference>
<evidence type="ECO:0000313" key="3">
    <source>
        <dbReference type="Proteomes" id="UP001206925"/>
    </source>
</evidence>
<dbReference type="AlphaFoldDB" id="A0AAD5D7U7"/>
<evidence type="ECO:0000313" key="2">
    <source>
        <dbReference type="EMBL" id="KAI7753110.1"/>
    </source>
</evidence>
<feature type="non-terminal residue" evidence="2">
    <location>
        <position position="1"/>
    </location>
</feature>
<dbReference type="Proteomes" id="UP001206925">
    <property type="component" value="Unassembled WGS sequence"/>
</dbReference>
<organism evidence="2 3">
    <name type="scientific">Ambrosia artemisiifolia</name>
    <name type="common">Common ragweed</name>
    <dbReference type="NCBI Taxonomy" id="4212"/>
    <lineage>
        <taxon>Eukaryota</taxon>
        <taxon>Viridiplantae</taxon>
        <taxon>Streptophyta</taxon>
        <taxon>Embryophyta</taxon>
        <taxon>Tracheophyta</taxon>
        <taxon>Spermatophyta</taxon>
        <taxon>Magnoliopsida</taxon>
        <taxon>eudicotyledons</taxon>
        <taxon>Gunneridae</taxon>
        <taxon>Pentapetalae</taxon>
        <taxon>asterids</taxon>
        <taxon>campanulids</taxon>
        <taxon>Asterales</taxon>
        <taxon>Asteraceae</taxon>
        <taxon>Asteroideae</taxon>
        <taxon>Heliantheae alliance</taxon>
        <taxon>Heliantheae</taxon>
        <taxon>Ambrosia</taxon>
    </lineage>
</organism>
<dbReference type="EMBL" id="JAMZMK010005541">
    <property type="protein sequence ID" value="KAI7753110.1"/>
    <property type="molecule type" value="Genomic_DNA"/>
</dbReference>
<feature type="compositionally biased region" description="Basic residues" evidence="1">
    <location>
        <begin position="28"/>
        <end position="37"/>
    </location>
</feature>
<proteinExistence type="predicted"/>
<protein>
    <submittedName>
        <fullName evidence="2">Uncharacterized protein</fullName>
    </submittedName>
</protein>
<feature type="region of interest" description="Disordered" evidence="1">
    <location>
        <begin position="1"/>
        <end position="90"/>
    </location>
</feature>
<accession>A0AAD5D7U7</accession>
<keyword evidence="3" id="KW-1185">Reference proteome</keyword>
<comment type="caution">
    <text evidence="2">The sequence shown here is derived from an EMBL/GenBank/DDBJ whole genome shotgun (WGS) entry which is preliminary data.</text>
</comment>
<feature type="compositionally biased region" description="Basic residues" evidence="1">
    <location>
        <begin position="1"/>
        <end position="13"/>
    </location>
</feature>
<gene>
    <name evidence="2" type="ORF">M8C21_022587</name>
</gene>
<sequence length="90" mass="9862">MFAFSRKGKKLGRVKVQLSDSAEGARSPIRHTKRTNKSKGDNVTTVTVINASDDNSHCSSTTTKRENSTSEDSEGWKKISTTGDKPTARF</sequence>
<name>A0AAD5D7U7_AMBAR</name>
<feature type="compositionally biased region" description="Polar residues" evidence="1">
    <location>
        <begin position="41"/>
        <end position="62"/>
    </location>
</feature>
<evidence type="ECO:0000256" key="1">
    <source>
        <dbReference type="SAM" id="MobiDB-lite"/>
    </source>
</evidence>